<dbReference type="InterPro" id="IPR013106">
    <property type="entry name" value="Ig_V-set"/>
</dbReference>
<organism evidence="7 8">
    <name type="scientific">Cyprinus carpio</name>
    <name type="common">Common carp</name>
    <dbReference type="NCBI Taxonomy" id="7962"/>
    <lineage>
        <taxon>Eukaryota</taxon>
        <taxon>Metazoa</taxon>
        <taxon>Chordata</taxon>
        <taxon>Craniata</taxon>
        <taxon>Vertebrata</taxon>
        <taxon>Euteleostomi</taxon>
        <taxon>Actinopterygii</taxon>
        <taxon>Neopterygii</taxon>
        <taxon>Teleostei</taxon>
        <taxon>Ostariophysi</taxon>
        <taxon>Cypriniformes</taxon>
        <taxon>Cyprinidae</taxon>
        <taxon>Cyprininae</taxon>
        <taxon>Cyprinus</taxon>
    </lineage>
</organism>
<dbReference type="InterPro" id="IPR013783">
    <property type="entry name" value="Ig-like_fold"/>
</dbReference>
<evidence type="ECO:0000256" key="4">
    <source>
        <dbReference type="ARBA" id="ARBA00023319"/>
    </source>
</evidence>
<dbReference type="Gene3D" id="2.60.40.10">
    <property type="entry name" value="Immunoglobulins"/>
    <property type="match status" value="1"/>
</dbReference>
<evidence type="ECO:0000259" key="6">
    <source>
        <dbReference type="Pfam" id="PF07686"/>
    </source>
</evidence>
<keyword evidence="4" id="KW-0393">Immunoglobulin domain</keyword>
<dbReference type="Proteomes" id="UP000694427">
    <property type="component" value="Unplaced"/>
</dbReference>
<dbReference type="Ensembl" id="ENSCCRT00010096969.1">
    <property type="protein sequence ID" value="ENSCCRP00010087421.1"/>
    <property type="gene ID" value="ENSCCRG00010038201.1"/>
</dbReference>
<evidence type="ECO:0000256" key="1">
    <source>
        <dbReference type="ARBA" id="ARBA00022729"/>
    </source>
</evidence>
<dbReference type="GO" id="GO:0002250">
    <property type="term" value="P:adaptive immune response"/>
    <property type="evidence" value="ECO:0007669"/>
    <property type="project" value="UniProtKB-KW"/>
</dbReference>
<reference evidence="7" key="2">
    <citation type="submission" date="2025-09" db="UniProtKB">
        <authorList>
            <consortium name="Ensembl"/>
        </authorList>
    </citation>
    <scope>IDENTIFICATION</scope>
</reference>
<evidence type="ECO:0000256" key="3">
    <source>
        <dbReference type="ARBA" id="ARBA00023170"/>
    </source>
</evidence>
<proteinExistence type="predicted"/>
<reference evidence="7" key="1">
    <citation type="submission" date="2025-08" db="UniProtKB">
        <authorList>
            <consortium name="Ensembl"/>
        </authorList>
    </citation>
    <scope>IDENTIFICATION</scope>
</reference>
<keyword evidence="1" id="KW-0732">Signal</keyword>
<dbReference type="SUPFAM" id="SSF48726">
    <property type="entry name" value="Immunoglobulin"/>
    <property type="match status" value="1"/>
</dbReference>
<keyword evidence="2" id="KW-1064">Adaptive immunity</keyword>
<keyword evidence="5" id="KW-0472">Membrane</keyword>
<evidence type="ECO:0000313" key="7">
    <source>
        <dbReference type="Ensembl" id="ENSCCRP00010087421.1"/>
    </source>
</evidence>
<name>A0A8C1NBB0_CYPCA</name>
<keyword evidence="5" id="KW-1133">Transmembrane helix</keyword>
<evidence type="ECO:0000313" key="8">
    <source>
        <dbReference type="Proteomes" id="UP000694427"/>
    </source>
</evidence>
<protein>
    <recommendedName>
        <fullName evidence="6">Immunoglobulin V-set domain-containing protein</fullName>
    </recommendedName>
</protein>
<accession>A0A8C1NBB0</accession>
<dbReference type="PANTHER" id="PTHR19367">
    <property type="entry name" value="T-CELL RECEPTOR ALPHA CHAIN V REGION"/>
    <property type="match status" value="1"/>
</dbReference>
<keyword evidence="8" id="KW-1185">Reference proteome</keyword>
<dbReference type="PANTHER" id="PTHR19367:SF18">
    <property type="entry name" value="T CELL RECEPTOR ALPHA VARIABLE 16"/>
    <property type="match status" value="1"/>
</dbReference>
<dbReference type="InterPro" id="IPR036179">
    <property type="entry name" value="Ig-like_dom_sf"/>
</dbReference>
<keyword evidence="5" id="KW-0812">Transmembrane</keyword>
<dbReference type="InterPro" id="IPR051287">
    <property type="entry name" value="TCR_variable_region"/>
</dbReference>
<evidence type="ECO:0000256" key="2">
    <source>
        <dbReference type="ARBA" id="ARBA00023130"/>
    </source>
</evidence>
<keyword evidence="3" id="KW-0675">Receptor</keyword>
<feature type="domain" description="Immunoglobulin V-set" evidence="6">
    <location>
        <begin position="2"/>
        <end position="77"/>
    </location>
</feature>
<dbReference type="Pfam" id="PF07686">
    <property type="entry name" value="V-set"/>
    <property type="match status" value="1"/>
</dbReference>
<sequence length="161" mass="18617">MTANEADQINLMCNYSTSSYNDAYLYWYKQLQNRSPTFILSEFTVGKGTTKDEFKERFSATLDSTSRTVPLMIKNLHLPPSHHKTLTKHQIKSPKERVNRVPVKMNHKFLKSSSVFRCGIVSLLLQVFVNVTRRLKLLFSCSFIDVLIQFSLILHNIFIGL</sequence>
<feature type="transmembrane region" description="Helical" evidence="5">
    <location>
        <begin position="137"/>
        <end position="159"/>
    </location>
</feature>
<evidence type="ECO:0000256" key="5">
    <source>
        <dbReference type="SAM" id="Phobius"/>
    </source>
</evidence>
<dbReference type="AlphaFoldDB" id="A0A8C1NBB0"/>
<keyword evidence="2" id="KW-0391">Immunity</keyword>